<keyword evidence="2" id="KW-0808">Transferase</keyword>
<dbReference type="EMBL" id="CP121671">
    <property type="protein sequence ID" value="WFT74656.1"/>
    <property type="molecule type" value="Genomic_DNA"/>
</dbReference>
<keyword evidence="3" id="KW-1185">Reference proteome</keyword>
<evidence type="ECO:0000259" key="1">
    <source>
        <dbReference type="PROSITE" id="PS51186"/>
    </source>
</evidence>
<dbReference type="PROSITE" id="PS51186">
    <property type="entry name" value="GNAT"/>
    <property type="match status" value="1"/>
</dbReference>
<proteinExistence type="predicted"/>
<reference evidence="2 3" key="1">
    <citation type="submission" date="2023-04" db="EMBL/GenBank/DDBJ databases">
        <title>Genome sequence of Halobacillus naozhouensis KACC 21980.</title>
        <authorList>
            <person name="Kim S."/>
            <person name="Heo J."/>
            <person name="Kwon S.-W."/>
        </authorList>
    </citation>
    <scope>NUCLEOTIDE SEQUENCE [LARGE SCALE GENOMIC DNA]</scope>
    <source>
        <strain evidence="2 3">KCTC 13234</strain>
    </source>
</reference>
<organism evidence="2 3">
    <name type="scientific">Halobacillus naozhouensis</name>
    <dbReference type="NCBI Taxonomy" id="554880"/>
    <lineage>
        <taxon>Bacteria</taxon>
        <taxon>Bacillati</taxon>
        <taxon>Bacillota</taxon>
        <taxon>Bacilli</taxon>
        <taxon>Bacillales</taxon>
        <taxon>Bacillaceae</taxon>
        <taxon>Halobacillus</taxon>
    </lineage>
</organism>
<dbReference type="InterPro" id="IPR016181">
    <property type="entry name" value="Acyl_CoA_acyltransferase"/>
</dbReference>
<dbReference type="Proteomes" id="UP001221597">
    <property type="component" value="Chromosome"/>
</dbReference>
<accession>A0ABY8IXY9</accession>
<feature type="domain" description="N-acetyltransferase" evidence="1">
    <location>
        <begin position="1"/>
        <end position="104"/>
    </location>
</feature>
<sequence length="104" mass="11700">MPGQYYREKLAAQMTSEEIDTWLADCFEFVELAVDPANRKKGIGRLLHDELVKTVNHATSILTTSVNNDPAIELYRQSGWQVVNGHAVVIHDVPPLLVMGKELR</sequence>
<dbReference type="SUPFAM" id="SSF55729">
    <property type="entry name" value="Acyl-CoA N-acyltransferases (Nat)"/>
    <property type="match status" value="1"/>
</dbReference>
<keyword evidence="2" id="KW-0012">Acyltransferase</keyword>
<dbReference type="CDD" id="cd04301">
    <property type="entry name" value="NAT_SF"/>
    <property type="match status" value="1"/>
</dbReference>
<dbReference type="RefSeq" id="WP_283076652.1">
    <property type="nucleotide sequence ID" value="NZ_CP121671.1"/>
</dbReference>
<dbReference type="EC" id="2.3.1.-" evidence="2"/>
<protein>
    <submittedName>
        <fullName evidence="2">GNAT family N-acetyltransferase</fullName>
        <ecNumber evidence="2">2.3.1.-</ecNumber>
    </submittedName>
</protein>
<evidence type="ECO:0000313" key="2">
    <source>
        <dbReference type="EMBL" id="WFT74656.1"/>
    </source>
</evidence>
<dbReference type="Gene3D" id="3.40.630.30">
    <property type="match status" value="1"/>
</dbReference>
<evidence type="ECO:0000313" key="3">
    <source>
        <dbReference type="Proteomes" id="UP001221597"/>
    </source>
</evidence>
<dbReference type="Pfam" id="PF13508">
    <property type="entry name" value="Acetyltransf_7"/>
    <property type="match status" value="1"/>
</dbReference>
<gene>
    <name evidence="2" type="ORF">P9989_20280</name>
</gene>
<name>A0ABY8IXY9_9BACI</name>
<dbReference type="GO" id="GO:0016746">
    <property type="term" value="F:acyltransferase activity"/>
    <property type="evidence" value="ECO:0007669"/>
    <property type="project" value="UniProtKB-KW"/>
</dbReference>
<dbReference type="InterPro" id="IPR000182">
    <property type="entry name" value="GNAT_dom"/>
</dbReference>